<dbReference type="AlphaFoldDB" id="A0A1H7HBW0"/>
<name>A0A1H7HBW0_HALLR</name>
<proteinExistence type="predicted"/>
<dbReference type="RefSeq" id="WP_074791813.1">
    <property type="nucleotide sequence ID" value="NZ_FOAD01000001.1"/>
</dbReference>
<evidence type="ECO:0000313" key="2">
    <source>
        <dbReference type="Proteomes" id="UP000183894"/>
    </source>
</evidence>
<protein>
    <submittedName>
        <fullName evidence="1">Uncharacterized protein</fullName>
    </submittedName>
</protein>
<sequence length="84" mass="9720">MALSDYTGLTLAGDGETIVRVAPHRLWRPGDDRIEPCAYSGEHIDLSEKHLMVVLERDSVRERLYFRDETSLSAWIEENEETDR</sequence>
<accession>A0A1H7HBW0</accession>
<dbReference type="EMBL" id="FOAD01000001">
    <property type="protein sequence ID" value="SEK47237.1"/>
    <property type="molecule type" value="Genomic_DNA"/>
</dbReference>
<organism evidence="1 2">
    <name type="scientific">Haloferax larsenii</name>
    <dbReference type="NCBI Taxonomy" id="302484"/>
    <lineage>
        <taxon>Archaea</taxon>
        <taxon>Methanobacteriati</taxon>
        <taxon>Methanobacteriota</taxon>
        <taxon>Stenosarchaea group</taxon>
        <taxon>Halobacteria</taxon>
        <taxon>Halobacteriales</taxon>
        <taxon>Haloferacaceae</taxon>
        <taxon>Haloferax</taxon>
    </lineage>
</organism>
<reference evidence="1 2" key="1">
    <citation type="submission" date="2016-10" db="EMBL/GenBank/DDBJ databases">
        <authorList>
            <person name="de Groot N.N."/>
        </authorList>
    </citation>
    <scope>NUCLEOTIDE SEQUENCE [LARGE SCALE GENOMIC DNA]</scope>
    <source>
        <strain evidence="1 2">CDM_5</strain>
    </source>
</reference>
<dbReference type="OrthoDB" id="281206at2157"/>
<evidence type="ECO:0000313" key="1">
    <source>
        <dbReference type="EMBL" id="SEK47237.1"/>
    </source>
</evidence>
<dbReference type="Proteomes" id="UP000183894">
    <property type="component" value="Unassembled WGS sequence"/>
</dbReference>
<gene>
    <name evidence="1" type="ORF">SAMN04488691_101532</name>
</gene>